<evidence type="ECO:0000256" key="2">
    <source>
        <dbReference type="ARBA" id="ARBA00022679"/>
    </source>
</evidence>
<evidence type="ECO:0000313" key="6">
    <source>
        <dbReference type="Proteomes" id="UP000483362"/>
    </source>
</evidence>
<reference evidence="5 6" key="1">
    <citation type="submission" date="2019-08" db="EMBL/GenBank/DDBJ databases">
        <title>In-depth cultivation of the pig gut microbiome towards novel bacterial diversity and tailored functional studies.</title>
        <authorList>
            <person name="Wylensek D."/>
            <person name="Hitch T.C.A."/>
            <person name="Clavel T."/>
        </authorList>
    </citation>
    <scope>NUCLEOTIDE SEQUENCE [LARGE SCALE GENOMIC DNA]</scope>
    <source>
        <strain evidence="5 6">Oil-RF-744-WCA-WT-10</strain>
    </source>
</reference>
<keyword evidence="6" id="KW-1185">Reference proteome</keyword>
<keyword evidence="3" id="KW-0418">Kinase</keyword>
<dbReference type="PANTHER" id="PTHR43320">
    <property type="entry name" value="SUGAR KINASE"/>
    <property type="match status" value="1"/>
</dbReference>
<evidence type="ECO:0000313" key="5">
    <source>
        <dbReference type="EMBL" id="MSS16991.1"/>
    </source>
</evidence>
<dbReference type="PANTHER" id="PTHR43320:SF3">
    <property type="entry name" value="CARBOHYDRATE KINASE PFKB DOMAIN-CONTAINING PROTEIN"/>
    <property type="match status" value="1"/>
</dbReference>
<organism evidence="5 6">
    <name type="scientific">Sodaliphilus pleomorphus</name>
    <dbReference type="NCBI Taxonomy" id="2606626"/>
    <lineage>
        <taxon>Bacteria</taxon>
        <taxon>Pseudomonadati</taxon>
        <taxon>Bacteroidota</taxon>
        <taxon>Bacteroidia</taxon>
        <taxon>Bacteroidales</taxon>
        <taxon>Muribaculaceae</taxon>
        <taxon>Sodaliphilus</taxon>
    </lineage>
</organism>
<feature type="domain" description="Carbohydrate kinase PfkB" evidence="4">
    <location>
        <begin position="23"/>
        <end position="193"/>
    </location>
</feature>
<dbReference type="RefSeq" id="WP_154327604.1">
    <property type="nucleotide sequence ID" value="NZ_CP045696.1"/>
</dbReference>
<sequence>MRKIIAIGESVLDTVFKGNTPVKAMVGGRIANAAATLGMLQLPVTMCSECGTDSVGDIIVDFLQRHQVSTQSVDRFTDGATALAAIFKGENGHDDKIVNYGRYPVDRFDVVWPRIDENDIVLFGSLYAIDSPQREHLFELVQYARERKALIVYLPGFQHGINFRITRVMTAILENLEISDIVIAHERDINNIFPGESAAEAYRNHIEFYCPTYLHINPDLSVTMFAGKQRREYAAATPATSNLLGWQAGFTAGIIYELMCRGLRRDQLLELEPQVAAAVLASAQDFAAQCASAPDNCLPPGYAASRVAAYASRADEREKNMAK</sequence>
<evidence type="ECO:0000256" key="1">
    <source>
        <dbReference type="ARBA" id="ARBA00010688"/>
    </source>
</evidence>
<dbReference type="InterPro" id="IPR029056">
    <property type="entry name" value="Ribokinase-like"/>
</dbReference>
<dbReference type="AlphaFoldDB" id="A0A6L5X9R3"/>
<comment type="similarity">
    <text evidence="1">Belongs to the carbohydrate kinase PfkB family.</text>
</comment>
<dbReference type="Pfam" id="PF00294">
    <property type="entry name" value="PfkB"/>
    <property type="match status" value="1"/>
</dbReference>
<gene>
    <name evidence="5" type="ORF">FYJ29_04325</name>
</gene>
<protein>
    <recommendedName>
        <fullName evidence="4">Carbohydrate kinase PfkB domain-containing protein</fullName>
    </recommendedName>
</protein>
<dbReference type="InterPro" id="IPR011611">
    <property type="entry name" value="PfkB_dom"/>
</dbReference>
<keyword evidence="2" id="KW-0808">Transferase</keyword>
<dbReference type="Gene3D" id="3.40.1190.20">
    <property type="match status" value="1"/>
</dbReference>
<evidence type="ECO:0000256" key="3">
    <source>
        <dbReference type="ARBA" id="ARBA00022777"/>
    </source>
</evidence>
<dbReference type="SUPFAM" id="SSF53613">
    <property type="entry name" value="Ribokinase-like"/>
    <property type="match status" value="1"/>
</dbReference>
<evidence type="ECO:0000259" key="4">
    <source>
        <dbReference type="Pfam" id="PF00294"/>
    </source>
</evidence>
<dbReference type="Proteomes" id="UP000483362">
    <property type="component" value="Unassembled WGS sequence"/>
</dbReference>
<accession>A0A6L5X9R3</accession>
<proteinExistence type="inferred from homology"/>
<comment type="caution">
    <text evidence="5">The sequence shown here is derived from an EMBL/GenBank/DDBJ whole genome shotgun (WGS) entry which is preliminary data.</text>
</comment>
<name>A0A6L5X9R3_9BACT</name>
<dbReference type="EMBL" id="VULT01000005">
    <property type="protein sequence ID" value="MSS16991.1"/>
    <property type="molecule type" value="Genomic_DNA"/>
</dbReference>
<dbReference type="GO" id="GO:0016301">
    <property type="term" value="F:kinase activity"/>
    <property type="evidence" value="ECO:0007669"/>
    <property type="project" value="UniProtKB-KW"/>
</dbReference>
<dbReference type="InterPro" id="IPR052700">
    <property type="entry name" value="Carb_kinase_PfkB-like"/>
</dbReference>